<reference evidence="14" key="1">
    <citation type="journal article" date="2022" name="Mol. Biol. Evol.">
        <title>Molecular phylogeny reveals the past transoceanic voyages of drywood termites (Isoptera, Kalotermitidae).</title>
        <authorList>
            <person name="Bucek A."/>
            <person name="Wang M."/>
            <person name="Sobotnik J."/>
            <person name="Hellemans S."/>
            <person name="Sillam-Dusses D."/>
            <person name="Mizumoto N."/>
            <person name="Stiblik P."/>
            <person name="Clitheroe C."/>
            <person name="Lu T."/>
            <person name="Gonzalez Plaza J.J."/>
            <person name="Mohagan A."/>
            <person name="Rafanomezantsoa J.J."/>
            <person name="Fisher B."/>
            <person name="Engel M.S."/>
            <person name="Roisin Y."/>
            <person name="Evans T.A."/>
            <person name="Scheffrahn R."/>
            <person name="Bourguignon T."/>
        </authorList>
    </citation>
    <scope>NUCLEOTIDE SEQUENCE</scope>
    <source>
        <strain evidence="14">KE15-30</strain>
    </source>
</reference>
<keyword evidence="10 12" id="KW-0496">Mitochondrion</keyword>
<dbReference type="InterPro" id="IPR001421">
    <property type="entry name" value="ATP8_metazoa"/>
</dbReference>
<feature type="signal peptide" evidence="13">
    <location>
        <begin position="1"/>
        <end position="19"/>
    </location>
</feature>
<keyword evidence="4 12" id="KW-0813">Transport</keyword>
<evidence type="ECO:0000256" key="3">
    <source>
        <dbReference type="ARBA" id="ARBA00011291"/>
    </source>
</evidence>
<dbReference type="GO" id="GO:0015078">
    <property type="term" value="F:proton transmembrane transporter activity"/>
    <property type="evidence" value="ECO:0007669"/>
    <property type="project" value="InterPro"/>
</dbReference>
<evidence type="ECO:0000256" key="11">
    <source>
        <dbReference type="ARBA" id="ARBA00023136"/>
    </source>
</evidence>
<evidence type="ECO:0000313" key="14">
    <source>
        <dbReference type="EMBL" id="URX53593.1"/>
    </source>
</evidence>
<evidence type="ECO:0000256" key="8">
    <source>
        <dbReference type="ARBA" id="ARBA00022989"/>
    </source>
</evidence>
<keyword evidence="9 12" id="KW-0406">Ion transport</keyword>
<evidence type="ECO:0000256" key="12">
    <source>
        <dbReference type="RuleBase" id="RU003661"/>
    </source>
</evidence>
<dbReference type="Pfam" id="PF00895">
    <property type="entry name" value="ATP-synt_8"/>
    <property type="match status" value="1"/>
</dbReference>
<evidence type="ECO:0000256" key="2">
    <source>
        <dbReference type="ARBA" id="ARBA00008892"/>
    </source>
</evidence>
<keyword evidence="7 12" id="KW-0375">Hydrogen ion transport</keyword>
<dbReference type="GO" id="GO:0031966">
    <property type="term" value="C:mitochondrial membrane"/>
    <property type="evidence" value="ECO:0007669"/>
    <property type="project" value="UniProtKB-SubCell"/>
</dbReference>
<dbReference type="AlphaFoldDB" id="A0A8X8RGS9"/>
<comment type="similarity">
    <text evidence="2 12">Belongs to the ATPase protein 8 family.</text>
</comment>
<evidence type="ECO:0000256" key="6">
    <source>
        <dbReference type="ARBA" id="ARBA00022692"/>
    </source>
</evidence>
<dbReference type="EMBL" id="OM991371">
    <property type="protein sequence ID" value="URX53593.1"/>
    <property type="molecule type" value="Genomic_DNA"/>
</dbReference>
<evidence type="ECO:0000256" key="10">
    <source>
        <dbReference type="ARBA" id="ARBA00023128"/>
    </source>
</evidence>
<feature type="chain" id="PRO_5036447215" description="ATP synthase complex subunit 8" evidence="13">
    <location>
        <begin position="20"/>
        <end position="52"/>
    </location>
</feature>
<name>A0A8X8RGS9_9NEOP</name>
<keyword evidence="6 12" id="KW-0812">Transmembrane</keyword>
<keyword evidence="8" id="KW-1133">Transmembrane helix</keyword>
<comment type="subunit">
    <text evidence="3">F-type ATPases have 2 components, CF(1) - the catalytic core - and CF(0) - the membrane proton channel.</text>
</comment>
<gene>
    <name evidence="14" type="primary">ATP8</name>
</gene>
<evidence type="ECO:0000256" key="4">
    <source>
        <dbReference type="ARBA" id="ARBA00022448"/>
    </source>
</evidence>
<dbReference type="GO" id="GO:0045259">
    <property type="term" value="C:proton-transporting ATP synthase complex"/>
    <property type="evidence" value="ECO:0007669"/>
    <property type="project" value="UniProtKB-KW"/>
</dbReference>
<keyword evidence="11" id="KW-0472">Membrane</keyword>
<keyword evidence="5 12" id="KW-0138">CF(0)</keyword>
<comment type="subcellular location">
    <subcellularLocation>
        <location evidence="1 12">Mitochondrion membrane</location>
        <topology evidence="1 12">Single-pass membrane protein</topology>
    </subcellularLocation>
</comment>
<evidence type="ECO:0000256" key="5">
    <source>
        <dbReference type="ARBA" id="ARBA00022547"/>
    </source>
</evidence>
<dbReference type="GO" id="GO:0015986">
    <property type="term" value="P:proton motive force-driven ATP synthesis"/>
    <property type="evidence" value="ECO:0007669"/>
    <property type="project" value="InterPro"/>
</dbReference>
<geneLocation type="mitochondrion" evidence="14"/>
<evidence type="ECO:0000256" key="1">
    <source>
        <dbReference type="ARBA" id="ARBA00004304"/>
    </source>
</evidence>
<evidence type="ECO:0000256" key="9">
    <source>
        <dbReference type="ARBA" id="ARBA00023065"/>
    </source>
</evidence>
<evidence type="ECO:0000256" key="7">
    <source>
        <dbReference type="ARBA" id="ARBA00022781"/>
    </source>
</evidence>
<evidence type="ECO:0000256" key="13">
    <source>
        <dbReference type="SAM" id="SignalP"/>
    </source>
</evidence>
<protein>
    <recommendedName>
        <fullName evidence="12">ATP synthase complex subunit 8</fullName>
    </recommendedName>
</protein>
<keyword evidence="13" id="KW-0732">Signal</keyword>
<sequence>MPQMMPMSWLTLFTMFSLALMMFAAMNYFTGTQTPKQPTKKMITKTNMNWKW</sequence>
<organism evidence="14">
    <name type="scientific">Bifiditermes mutubae</name>
    <dbReference type="NCBI Taxonomy" id="2603941"/>
    <lineage>
        <taxon>Eukaryota</taxon>
        <taxon>Metazoa</taxon>
        <taxon>Ecdysozoa</taxon>
        <taxon>Arthropoda</taxon>
        <taxon>Hexapoda</taxon>
        <taxon>Insecta</taxon>
        <taxon>Pterygota</taxon>
        <taxon>Neoptera</taxon>
        <taxon>Polyneoptera</taxon>
        <taxon>Dictyoptera</taxon>
        <taxon>Blattodea</taxon>
        <taxon>Blattoidea</taxon>
        <taxon>Termitoidae</taxon>
        <taxon>Kalotermitidae</taxon>
        <taxon>Bifiditermitinae</taxon>
        <taxon>Bifiditermes</taxon>
    </lineage>
</organism>
<proteinExistence type="inferred from homology"/>
<accession>A0A8X8RGS9</accession>